<sequence>MHGHIGKEGSTRGIFLAPLHCLHSLCVCITLSRLPTFRQGTKPIVTQVTVHRYCTEVRCTGAPFACVGTAGS</sequence>
<accession>A0A6G0Q089</accession>
<comment type="caution">
    <text evidence="2">The sequence shown here is derived from an EMBL/GenBank/DDBJ whole genome shotgun (WGS) entry which is preliminary data.</text>
</comment>
<evidence type="ECO:0008006" key="4">
    <source>
        <dbReference type="Google" id="ProtNLM"/>
    </source>
</evidence>
<dbReference type="EMBL" id="QXFY01008713">
    <property type="protein sequence ID" value="KAE9263668.1"/>
    <property type="molecule type" value="Genomic_DNA"/>
</dbReference>
<dbReference type="Proteomes" id="UP000486351">
    <property type="component" value="Unassembled WGS sequence"/>
</dbReference>
<evidence type="ECO:0000313" key="3">
    <source>
        <dbReference type="Proteomes" id="UP000486351"/>
    </source>
</evidence>
<organism evidence="2 3">
    <name type="scientific">Phytophthora fragariae</name>
    <dbReference type="NCBI Taxonomy" id="53985"/>
    <lineage>
        <taxon>Eukaryota</taxon>
        <taxon>Sar</taxon>
        <taxon>Stramenopiles</taxon>
        <taxon>Oomycota</taxon>
        <taxon>Peronosporomycetes</taxon>
        <taxon>Peronosporales</taxon>
        <taxon>Peronosporaceae</taxon>
        <taxon>Phytophthora</taxon>
    </lineage>
</organism>
<dbReference type="AlphaFoldDB" id="A0A6G0Q089"/>
<reference evidence="2 3" key="1">
    <citation type="submission" date="2018-09" db="EMBL/GenBank/DDBJ databases">
        <title>Genomic investigation of the strawberry pathogen Phytophthora fragariae indicates pathogenicity is determined by transcriptional variation in three key races.</title>
        <authorList>
            <person name="Adams T.M."/>
            <person name="Armitage A.D."/>
            <person name="Sobczyk M.K."/>
            <person name="Bates H.J."/>
            <person name="Dunwell J.M."/>
            <person name="Nellist C.F."/>
            <person name="Harrison R.J."/>
        </authorList>
    </citation>
    <scope>NUCLEOTIDE SEQUENCE [LARGE SCALE GENOMIC DNA]</scope>
    <source>
        <strain evidence="2 3">NOV-77</strain>
    </source>
</reference>
<proteinExistence type="predicted"/>
<gene>
    <name evidence="2" type="ORF">PF008_g32310</name>
</gene>
<protein>
    <recommendedName>
        <fullName evidence="4">Secreted protein</fullName>
    </recommendedName>
</protein>
<evidence type="ECO:0000256" key="1">
    <source>
        <dbReference type="SAM" id="SignalP"/>
    </source>
</evidence>
<keyword evidence="1" id="KW-0732">Signal</keyword>
<evidence type="ECO:0000313" key="2">
    <source>
        <dbReference type="EMBL" id="KAE9263668.1"/>
    </source>
</evidence>
<feature type="non-terminal residue" evidence="2">
    <location>
        <position position="72"/>
    </location>
</feature>
<name>A0A6G0Q089_9STRA</name>
<feature type="signal peptide" evidence="1">
    <location>
        <begin position="1"/>
        <end position="24"/>
    </location>
</feature>
<feature type="chain" id="PRO_5026184664" description="Secreted protein" evidence="1">
    <location>
        <begin position="25"/>
        <end position="72"/>
    </location>
</feature>